<dbReference type="PROSITE" id="PS50835">
    <property type="entry name" value="IG_LIKE"/>
    <property type="match status" value="1"/>
</dbReference>
<dbReference type="Gene3D" id="2.60.40.10">
    <property type="entry name" value="Immunoglobulins"/>
    <property type="match status" value="1"/>
</dbReference>
<dbReference type="InterPro" id="IPR036179">
    <property type="entry name" value="Ig-like_dom_sf"/>
</dbReference>
<dbReference type="SMART" id="SM00409">
    <property type="entry name" value="IG"/>
    <property type="match status" value="1"/>
</dbReference>
<evidence type="ECO:0000256" key="1">
    <source>
        <dbReference type="SAM" id="SignalP"/>
    </source>
</evidence>
<dbReference type="InterPro" id="IPR003599">
    <property type="entry name" value="Ig_sub"/>
</dbReference>
<evidence type="ECO:0000313" key="3">
    <source>
        <dbReference type="Ensembl" id="ENSELUP00000097246.1"/>
    </source>
</evidence>
<protein>
    <recommendedName>
        <fullName evidence="2">Ig-like domain-containing protein</fullName>
    </recommendedName>
</protein>
<evidence type="ECO:0000313" key="4">
    <source>
        <dbReference type="Proteomes" id="UP000265140"/>
    </source>
</evidence>
<organism evidence="3 4">
    <name type="scientific">Esox lucius</name>
    <name type="common">Northern pike</name>
    <dbReference type="NCBI Taxonomy" id="8010"/>
    <lineage>
        <taxon>Eukaryota</taxon>
        <taxon>Metazoa</taxon>
        <taxon>Chordata</taxon>
        <taxon>Craniata</taxon>
        <taxon>Vertebrata</taxon>
        <taxon>Euteleostomi</taxon>
        <taxon>Actinopterygii</taxon>
        <taxon>Neopterygii</taxon>
        <taxon>Teleostei</taxon>
        <taxon>Protacanthopterygii</taxon>
        <taxon>Esociformes</taxon>
        <taxon>Esocidae</taxon>
        <taxon>Esox</taxon>
    </lineage>
</organism>
<dbReference type="Ensembl" id="ENSELUT00000108943.1">
    <property type="protein sequence ID" value="ENSELUP00000097246.1"/>
    <property type="gene ID" value="ENSELUG00000011656.3"/>
</dbReference>
<dbReference type="Proteomes" id="UP000265140">
    <property type="component" value="Chromosome 18"/>
</dbReference>
<dbReference type="GO" id="GO:0070374">
    <property type="term" value="P:positive regulation of ERK1 and ERK2 cascade"/>
    <property type="evidence" value="ECO:0007669"/>
    <property type="project" value="TreeGrafter"/>
</dbReference>
<keyword evidence="4" id="KW-1185">Reference proteome</keyword>
<dbReference type="AlphaFoldDB" id="A0AAY5L876"/>
<reference evidence="3" key="2">
    <citation type="submission" date="2025-08" db="UniProtKB">
        <authorList>
            <consortium name="Ensembl"/>
        </authorList>
    </citation>
    <scope>IDENTIFICATION</scope>
</reference>
<dbReference type="GO" id="GO:0042110">
    <property type="term" value="P:T cell activation"/>
    <property type="evidence" value="ECO:0007669"/>
    <property type="project" value="TreeGrafter"/>
</dbReference>
<dbReference type="PANTHER" id="PTHR11422:SF5">
    <property type="entry name" value="DIVERSE IMMUNOGLOBULIN DOMAIN-CONTAINING PROTEIN 1.1 ISOFORM X1-RELATED"/>
    <property type="match status" value="1"/>
</dbReference>
<gene>
    <name evidence="3" type="primary">TIMD4</name>
</gene>
<dbReference type="InterPro" id="IPR013783">
    <property type="entry name" value="Ig-like_fold"/>
</dbReference>
<dbReference type="SUPFAM" id="SSF48726">
    <property type="entry name" value="Immunoglobulin"/>
    <property type="match status" value="1"/>
</dbReference>
<feature type="chain" id="PRO_5044328644" description="Ig-like domain-containing protein" evidence="1">
    <location>
        <begin position="25"/>
        <end position="303"/>
    </location>
</feature>
<reference evidence="3" key="3">
    <citation type="submission" date="2025-09" db="UniProtKB">
        <authorList>
            <consortium name="Ensembl"/>
        </authorList>
    </citation>
    <scope>IDENTIFICATION</scope>
</reference>
<dbReference type="GO" id="GO:0009897">
    <property type="term" value="C:external side of plasma membrane"/>
    <property type="evidence" value="ECO:0007669"/>
    <property type="project" value="TreeGrafter"/>
</dbReference>
<dbReference type="GO" id="GO:0035723">
    <property type="term" value="P:interleukin-15-mediated signaling pathway"/>
    <property type="evidence" value="ECO:0007669"/>
    <property type="project" value="TreeGrafter"/>
</dbReference>
<accession>A0AAY5L876</accession>
<reference evidence="3 4" key="1">
    <citation type="submission" date="2020-02" db="EMBL/GenBank/DDBJ databases">
        <title>Esox lucius (northern pike) genome, fEsoLuc1, primary haplotype.</title>
        <authorList>
            <person name="Myers G."/>
            <person name="Karagic N."/>
            <person name="Meyer A."/>
            <person name="Pippel M."/>
            <person name="Reichard M."/>
            <person name="Winkler S."/>
            <person name="Tracey A."/>
            <person name="Sims Y."/>
            <person name="Howe K."/>
            <person name="Rhie A."/>
            <person name="Formenti G."/>
            <person name="Durbin R."/>
            <person name="Fedrigo O."/>
            <person name="Jarvis E.D."/>
        </authorList>
    </citation>
    <scope>NUCLEOTIDE SEQUENCE [LARGE SCALE GENOMIC DNA]</scope>
</reference>
<feature type="domain" description="Ig-like" evidence="2">
    <location>
        <begin position="34"/>
        <end position="106"/>
    </location>
</feature>
<evidence type="ECO:0000259" key="2">
    <source>
        <dbReference type="PROSITE" id="PS50835"/>
    </source>
</evidence>
<dbReference type="GO" id="GO:0045121">
    <property type="term" value="C:membrane raft"/>
    <property type="evidence" value="ECO:0007669"/>
    <property type="project" value="TreeGrafter"/>
</dbReference>
<dbReference type="Pfam" id="PF07686">
    <property type="entry name" value="V-set"/>
    <property type="match status" value="1"/>
</dbReference>
<dbReference type="PANTHER" id="PTHR11422">
    <property type="entry name" value="T-CELL SURFACE GLYCOPROTEIN CD4"/>
    <property type="match status" value="1"/>
</dbReference>
<dbReference type="GO" id="GO:1990782">
    <property type="term" value="F:protein tyrosine kinase binding"/>
    <property type="evidence" value="ECO:0007669"/>
    <property type="project" value="TreeGrafter"/>
</dbReference>
<dbReference type="InterPro" id="IPR013106">
    <property type="entry name" value="Ig_V-set"/>
</dbReference>
<keyword evidence="1" id="KW-0732">Signal</keyword>
<dbReference type="GeneTree" id="ENSGT00390000001745"/>
<dbReference type="GO" id="GO:0042289">
    <property type="term" value="F:MHC class II protein binding"/>
    <property type="evidence" value="ECO:0007669"/>
    <property type="project" value="TreeGrafter"/>
</dbReference>
<dbReference type="InterPro" id="IPR007110">
    <property type="entry name" value="Ig-like_dom"/>
</dbReference>
<sequence length="303" mass="33632">MAEEHQCFVRLLVTLLYLLTGVSGDTRFLFTRVGDNVSLSCTNVVYQNCSSTHWIYYRTRSETNEEVGHGKIKTNSKRADRLKVGSDCSLNVSDVRGEDAGIYTCRQFLSNGPQHGGDASVHLSVLNNSLSTPVTDIKPDRPVTLRCFLYTSDGPGKCRQGITEHVSLLWVDEAGNKLKKDSRHQVTQTSDCDITLNVTLQKEDNNRKWTCQLIIDEKKEISIDLNFMVPGSTASTPGPSLSDTSPSSTGTDYTELPISRIMLFGALTIMASIITIYTMRTCPPKPLRTQTEVSGFDHQVLEE</sequence>
<name>A0AAY5L876_ESOLU</name>
<proteinExistence type="predicted"/>
<feature type="signal peptide" evidence="1">
    <location>
        <begin position="1"/>
        <end position="24"/>
    </location>
</feature>